<accession>A0ABV4E7H9</accession>
<dbReference type="EMBL" id="JBGFFX010000005">
    <property type="protein sequence ID" value="MEY8770759.1"/>
    <property type="molecule type" value="Genomic_DNA"/>
</dbReference>
<name>A0ABV4E7H9_9GAMM</name>
<comment type="caution">
    <text evidence="1">The sequence shown here is derived from an EMBL/GenBank/DDBJ whole genome shotgun (WGS) entry which is preliminary data.</text>
</comment>
<evidence type="ECO:0000313" key="2">
    <source>
        <dbReference type="Proteomes" id="UP001565243"/>
    </source>
</evidence>
<dbReference type="RefSeq" id="WP_253455180.1">
    <property type="nucleotide sequence ID" value="NZ_JBGFFX010000005.1"/>
</dbReference>
<gene>
    <name evidence="1" type="ORF">AB6T85_10025</name>
</gene>
<organism evidence="1 2">
    <name type="scientific">Erwinia aeris</name>
    <dbReference type="NCBI Taxonomy" id="3239803"/>
    <lineage>
        <taxon>Bacteria</taxon>
        <taxon>Pseudomonadati</taxon>
        <taxon>Pseudomonadota</taxon>
        <taxon>Gammaproteobacteria</taxon>
        <taxon>Enterobacterales</taxon>
        <taxon>Erwiniaceae</taxon>
        <taxon>Erwinia</taxon>
    </lineage>
</organism>
<dbReference type="Proteomes" id="UP001565243">
    <property type="component" value="Unassembled WGS sequence"/>
</dbReference>
<keyword evidence="2" id="KW-1185">Reference proteome</keyword>
<reference evidence="1 2" key="1">
    <citation type="submission" date="2024-07" db="EMBL/GenBank/DDBJ databases">
        <authorList>
            <person name="Hebao G."/>
        </authorList>
    </citation>
    <scope>NUCLEOTIDE SEQUENCE [LARGE SCALE GENOMIC DNA]</scope>
    <source>
        <strain evidence="1 2">ACCC 02193</strain>
    </source>
</reference>
<protein>
    <recommendedName>
        <fullName evidence="3">Transcriptional regulator</fullName>
    </recommendedName>
</protein>
<sequence>MHVQELKRMAREEEAHQCWDKIGKAILNRGKTTPGKSVSYKPGMTVEDFLSAANRKQR</sequence>
<evidence type="ECO:0000313" key="1">
    <source>
        <dbReference type="EMBL" id="MEY8770759.1"/>
    </source>
</evidence>
<evidence type="ECO:0008006" key="3">
    <source>
        <dbReference type="Google" id="ProtNLM"/>
    </source>
</evidence>
<proteinExistence type="predicted"/>